<evidence type="ECO:0000313" key="1">
    <source>
        <dbReference type="EMBL" id="KAL3285256.1"/>
    </source>
</evidence>
<proteinExistence type="predicted"/>
<dbReference type="AlphaFoldDB" id="A0ABD2P2P2"/>
<evidence type="ECO:0008006" key="3">
    <source>
        <dbReference type="Google" id="ProtNLM"/>
    </source>
</evidence>
<organism evidence="1 2">
    <name type="scientific">Cryptolaemus montrouzieri</name>
    <dbReference type="NCBI Taxonomy" id="559131"/>
    <lineage>
        <taxon>Eukaryota</taxon>
        <taxon>Metazoa</taxon>
        <taxon>Ecdysozoa</taxon>
        <taxon>Arthropoda</taxon>
        <taxon>Hexapoda</taxon>
        <taxon>Insecta</taxon>
        <taxon>Pterygota</taxon>
        <taxon>Neoptera</taxon>
        <taxon>Endopterygota</taxon>
        <taxon>Coleoptera</taxon>
        <taxon>Polyphaga</taxon>
        <taxon>Cucujiformia</taxon>
        <taxon>Coccinelloidea</taxon>
        <taxon>Coccinellidae</taxon>
        <taxon>Scymninae</taxon>
        <taxon>Scymnini</taxon>
        <taxon>Cryptolaemus</taxon>
    </lineage>
</organism>
<dbReference type="Proteomes" id="UP001516400">
    <property type="component" value="Unassembled WGS sequence"/>
</dbReference>
<comment type="caution">
    <text evidence="1">The sequence shown here is derived from an EMBL/GenBank/DDBJ whole genome shotgun (WGS) entry which is preliminary data.</text>
</comment>
<name>A0ABD2P2P2_9CUCU</name>
<gene>
    <name evidence="1" type="ORF">HHI36_019366</name>
</gene>
<dbReference type="EMBL" id="JABFTP020000165">
    <property type="protein sequence ID" value="KAL3285256.1"/>
    <property type="molecule type" value="Genomic_DNA"/>
</dbReference>
<evidence type="ECO:0000313" key="2">
    <source>
        <dbReference type="Proteomes" id="UP001516400"/>
    </source>
</evidence>
<sequence length="458" mass="52860">MEGYRHYVLSNSQVIKRLKTFEEGYEKIFDVFDQTFPTAFVLSTGYWIFFVSNFGSPLCICGRFGIICRHVRSKNHWIDLQPLVERSNDIVFSPRIHGPVIPLRYEINVEYLDDTLGYIINIHLDLAYARMTRKNFPVFIQASYGYASQCYAPPFAIRFTPNPILKEQYGKYFDQLKNHRNIYISKYGTEDLIITPSHMPPSCLFLLSVNVEKYEIPSRVSAILLTEWRALRNKDVSTQTTENDELDHYRKLLEEVSNAIWKYQENSEVEMPILNDCSNGISCPQLTEYPVGVEDTNQYNQQYPDLNSKKNNFILEKSIPKPITCSAIQQHTKLEKLHENEKLPLPNFEKTFLGLHLPPPQTCSKRRRGRPKVLLADGSNMARSSKNPQVFISKSQEPCGSYHRSYPKQNADSNLDTLDDILKKSTVASSNMGGEDINFELELIDQLIKEESQKNAKN</sequence>
<protein>
    <recommendedName>
        <fullName evidence="3">SWIM-type domain-containing protein</fullName>
    </recommendedName>
</protein>
<reference evidence="1 2" key="1">
    <citation type="journal article" date="2021" name="BMC Biol.">
        <title>Horizontally acquired antibacterial genes associated with adaptive radiation of ladybird beetles.</title>
        <authorList>
            <person name="Li H.S."/>
            <person name="Tang X.F."/>
            <person name="Huang Y.H."/>
            <person name="Xu Z.Y."/>
            <person name="Chen M.L."/>
            <person name="Du X.Y."/>
            <person name="Qiu B.Y."/>
            <person name="Chen P.T."/>
            <person name="Zhang W."/>
            <person name="Slipinski A."/>
            <person name="Escalona H.E."/>
            <person name="Waterhouse R.M."/>
            <person name="Zwick A."/>
            <person name="Pang H."/>
        </authorList>
    </citation>
    <scope>NUCLEOTIDE SEQUENCE [LARGE SCALE GENOMIC DNA]</scope>
    <source>
        <strain evidence="1">SYSU2018</strain>
    </source>
</reference>
<accession>A0ABD2P2P2</accession>
<keyword evidence="2" id="KW-1185">Reference proteome</keyword>